<organism evidence="1">
    <name type="scientific">Arundo donax</name>
    <name type="common">Giant reed</name>
    <name type="synonym">Donax arundinaceus</name>
    <dbReference type="NCBI Taxonomy" id="35708"/>
    <lineage>
        <taxon>Eukaryota</taxon>
        <taxon>Viridiplantae</taxon>
        <taxon>Streptophyta</taxon>
        <taxon>Embryophyta</taxon>
        <taxon>Tracheophyta</taxon>
        <taxon>Spermatophyta</taxon>
        <taxon>Magnoliopsida</taxon>
        <taxon>Liliopsida</taxon>
        <taxon>Poales</taxon>
        <taxon>Poaceae</taxon>
        <taxon>PACMAD clade</taxon>
        <taxon>Arundinoideae</taxon>
        <taxon>Arundineae</taxon>
        <taxon>Arundo</taxon>
    </lineage>
</organism>
<protein>
    <submittedName>
        <fullName evidence="1">Uncharacterized protein</fullName>
    </submittedName>
</protein>
<reference evidence="1" key="1">
    <citation type="submission" date="2014-09" db="EMBL/GenBank/DDBJ databases">
        <authorList>
            <person name="Magalhaes I.L.F."/>
            <person name="Oliveira U."/>
            <person name="Santos F.R."/>
            <person name="Vidigal T.H.D.A."/>
            <person name="Brescovit A.D."/>
            <person name="Santos A.J."/>
        </authorList>
    </citation>
    <scope>NUCLEOTIDE SEQUENCE</scope>
    <source>
        <tissue evidence="1">Shoot tissue taken approximately 20 cm above the soil surface</tissue>
    </source>
</reference>
<dbReference type="EMBL" id="GBRH01233255">
    <property type="protein sequence ID" value="JAD64640.1"/>
    <property type="molecule type" value="Transcribed_RNA"/>
</dbReference>
<evidence type="ECO:0000313" key="1">
    <source>
        <dbReference type="EMBL" id="JAD64640.1"/>
    </source>
</evidence>
<reference evidence="1" key="2">
    <citation type="journal article" date="2015" name="Data Brief">
        <title>Shoot transcriptome of the giant reed, Arundo donax.</title>
        <authorList>
            <person name="Barrero R.A."/>
            <person name="Guerrero F.D."/>
            <person name="Moolhuijzen P."/>
            <person name="Goolsby J.A."/>
            <person name="Tidwell J."/>
            <person name="Bellgard S.E."/>
            <person name="Bellgard M.I."/>
        </authorList>
    </citation>
    <scope>NUCLEOTIDE SEQUENCE</scope>
    <source>
        <tissue evidence="1">Shoot tissue taken approximately 20 cm above the soil surface</tissue>
    </source>
</reference>
<accession>A0A0A9BU23</accession>
<sequence length="44" mass="4888">MAMSAQIELGTSSGWRSPTGWRCSVLFCWQTAHPCTKSRTSRLA</sequence>
<proteinExistence type="predicted"/>
<dbReference type="AlphaFoldDB" id="A0A0A9BU23"/>
<name>A0A0A9BU23_ARUDO</name>